<accession>A0ABD5RGL0</accession>
<dbReference type="InterPro" id="IPR035959">
    <property type="entry name" value="RutC-like_sf"/>
</dbReference>
<dbReference type="Proteomes" id="UP001596201">
    <property type="component" value="Unassembled WGS sequence"/>
</dbReference>
<sequence length="128" mass="13912">MAREAYSPAELSDTSYSHAVVENGQFYMAGQVARDADGEIVGDDLETQSRKVFENIGVLLDKVDKDFDDVAKVTVYVIGDHDSLAGYKTVYDETFSAPYPCQTVIGTRPLGDSPVLIEIEAEVPMGDA</sequence>
<organism evidence="2 3">
    <name type="scientific">Salinirubrum litoreum</name>
    <dbReference type="NCBI Taxonomy" id="1126234"/>
    <lineage>
        <taxon>Archaea</taxon>
        <taxon>Methanobacteriati</taxon>
        <taxon>Methanobacteriota</taxon>
        <taxon>Stenosarchaea group</taxon>
        <taxon>Halobacteria</taxon>
        <taxon>Halobacteriales</taxon>
        <taxon>Haloferacaceae</taxon>
        <taxon>Salinirubrum</taxon>
    </lineage>
</organism>
<comment type="similarity">
    <text evidence="1">Belongs to the RutC family.</text>
</comment>
<reference evidence="2 3" key="1">
    <citation type="journal article" date="2019" name="Int. J. Syst. Evol. Microbiol.">
        <title>The Global Catalogue of Microorganisms (GCM) 10K type strain sequencing project: providing services to taxonomists for standard genome sequencing and annotation.</title>
        <authorList>
            <consortium name="The Broad Institute Genomics Platform"/>
            <consortium name="The Broad Institute Genome Sequencing Center for Infectious Disease"/>
            <person name="Wu L."/>
            <person name="Ma J."/>
        </authorList>
    </citation>
    <scope>NUCLEOTIDE SEQUENCE [LARGE SCALE GENOMIC DNA]</scope>
    <source>
        <strain evidence="2 3">CGMCC 1.12237</strain>
    </source>
</reference>
<name>A0ABD5RGL0_9EURY</name>
<dbReference type="Pfam" id="PF01042">
    <property type="entry name" value="Ribonuc_L-PSP"/>
    <property type="match status" value="1"/>
</dbReference>
<proteinExistence type="inferred from homology"/>
<comment type="caution">
    <text evidence="2">The sequence shown here is derived from an EMBL/GenBank/DDBJ whole genome shotgun (WGS) entry which is preliminary data.</text>
</comment>
<dbReference type="PANTHER" id="PTHR11803">
    <property type="entry name" value="2-IMINOBUTANOATE/2-IMINOPROPANOATE DEAMINASE RIDA"/>
    <property type="match status" value="1"/>
</dbReference>
<dbReference type="InterPro" id="IPR006175">
    <property type="entry name" value="YjgF/YER057c/UK114"/>
</dbReference>
<gene>
    <name evidence="2" type="ORF">ACFPJ5_18875</name>
</gene>
<dbReference type="GO" id="GO:0016787">
    <property type="term" value="F:hydrolase activity"/>
    <property type="evidence" value="ECO:0007669"/>
    <property type="project" value="UniProtKB-KW"/>
</dbReference>
<keyword evidence="2" id="KW-0378">Hydrolase</keyword>
<dbReference type="Gene3D" id="3.30.1330.40">
    <property type="entry name" value="RutC-like"/>
    <property type="match status" value="1"/>
</dbReference>
<evidence type="ECO:0000256" key="1">
    <source>
        <dbReference type="ARBA" id="ARBA00010552"/>
    </source>
</evidence>
<protein>
    <submittedName>
        <fullName evidence="2">RidA family protein</fullName>
        <ecNumber evidence="2">3.5.-.-</ecNumber>
    </submittedName>
</protein>
<dbReference type="PANTHER" id="PTHR11803:SF58">
    <property type="entry name" value="PROTEIN HMF1-RELATED"/>
    <property type="match status" value="1"/>
</dbReference>
<keyword evidence="3" id="KW-1185">Reference proteome</keyword>
<dbReference type="AlphaFoldDB" id="A0ABD5RGL0"/>
<dbReference type="EMBL" id="JBHSKX010000004">
    <property type="protein sequence ID" value="MFC5368995.1"/>
    <property type="molecule type" value="Genomic_DNA"/>
</dbReference>
<dbReference type="RefSeq" id="WP_227231052.1">
    <property type="nucleotide sequence ID" value="NZ_JAJCVJ010000003.1"/>
</dbReference>
<dbReference type="EC" id="3.5.-.-" evidence="2"/>
<dbReference type="SUPFAM" id="SSF55298">
    <property type="entry name" value="YjgF-like"/>
    <property type="match status" value="1"/>
</dbReference>
<evidence type="ECO:0000313" key="3">
    <source>
        <dbReference type="Proteomes" id="UP001596201"/>
    </source>
</evidence>
<evidence type="ECO:0000313" key="2">
    <source>
        <dbReference type="EMBL" id="MFC5368995.1"/>
    </source>
</evidence>
<dbReference type="CDD" id="cd00448">
    <property type="entry name" value="YjgF_YER057c_UK114_family"/>
    <property type="match status" value="1"/>
</dbReference>